<name>A0A936NE24_9ACTN</name>
<dbReference type="Proteomes" id="UP000727993">
    <property type="component" value="Unassembled WGS sequence"/>
</dbReference>
<evidence type="ECO:0000313" key="3">
    <source>
        <dbReference type="Proteomes" id="UP000727993"/>
    </source>
</evidence>
<reference evidence="2 3" key="1">
    <citation type="submission" date="2020-10" db="EMBL/GenBank/DDBJ databases">
        <title>Connecting structure to function with the recovery of over 1000 high-quality activated sludge metagenome-assembled genomes encoding full-length rRNA genes using long-read sequencing.</title>
        <authorList>
            <person name="Singleton C.M."/>
            <person name="Petriglieri F."/>
            <person name="Kristensen J.M."/>
            <person name="Kirkegaard R.H."/>
            <person name="Michaelsen T.Y."/>
            <person name="Andersen M.H."/>
            <person name="Karst S.M."/>
            <person name="Dueholm M.S."/>
            <person name="Nielsen P.H."/>
            <person name="Albertsen M."/>
        </authorList>
    </citation>
    <scope>NUCLEOTIDE SEQUENCE [LARGE SCALE GENOMIC DNA]</scope>
    <source>
        <strain evidence="2">Lyne_18-Q3-R50-59_MAXAC.006</strain>
    </source>
</reference>
<dbReference type="AlphaFoldDB" id="A0A936NE24"/>
<evidence type="ECO:0000256" key="1">
    <source>
        <dbReference type="SAM" id="MobiDB-lite"/>
    </source>
</evidence>
<feature type="region of interest" description="Disordered" evidence="1">
    <location>
        <begin position="136"/>
        <end position="157"/>
    </location>
</feature>
<gene>
    <name evidence="2" type="ORF">IPN02_10115</name>
</gene>
<sequence length="157" mass="16736">MTQPPAAQPVPPSVPSVDDALGQVSTTLTEFMAADTRGDIDGAMAHLAPPVDQWVGADQRNFTADQLRADLGDPDSDFSLSLIEGPTLAYGPEPTPDGGWMIKVNYTMNANGEYLSKEGGWKCVNNDQRFLDTLVASPGGSPRISSHEQVGEPTKFC</sequence>
<protein>
    <submittedName>
        <fullName evidence="2">Uncharacterized protein</fullName>
    </submittedName>
</protein>
<dbReference type="EMBL" id="JADJZA010000006">
    <property type="protein sequence ID" value="MBK9297169.1"/>
    <property type="molecule type" value="Genomic_DNA"/>
</dbReference>
<organism evidence="2 3">
    <name type="scientific">Candidatus Neomicrothrix subdominans</name>
    <dbReference type="NCBI Taxonomy" id="2954438"/>
    <lineage>
        <taxon>Bacteria</taxon>
        <taxon>Bacillati</taxon>
        <taxon>Actinomycetota</taxon>
        <taxon>Acidimicrobiia</taxon>
        <taxon>Acidimicrobiales</taxon>
        <taxon>Microthrixaceae</taxon>
        <taxon>Candidatus Neomicrothrix</taxon>
    </lineage>
</organism>
<accession>A0A936NE24</accession>
<proteinExistence type="predicted"/>
<evidence type="ECO:0000313" key="2">
    <source>
        <dbReference type="EMBL" id="MBK9297169.1"/>
    </source>
</evidence>
<comment type="caution">
    <text evidence="2">The sequence shown here is derived from an EMBL/GenBank/DDBJ whole genome shotgun (WGS) entry which is preliminary data.</text>
</comment>